<sequence length="311" mass="34927">DGESIYFAVSNGNNPLNWTETKNGKPYLASTVGTRGVRDPTIIRAHDGSKFWILATDLKMNGKGDWGAASKHGSRNIVVWESSDLKQWSGPRLVQVSPPTVGNTWAPEAIYDTQRGHYLVFWASTLYPANDPSHGSSSYHRILRATTKDFKTFTPAETYIDTGFSVIDTTIVYDERSARYYRFSKDERAQNAATPNGKFIFQESSDSLMGNWRTVKVGIGKGPIARGEGPLVFASNSVRNKVGDLFDKWTGRGYVPFESTDIASGNWIPSRNYQLPKRPRHGSVIPMYDDSEWKTRTRLIDAERNRREGLC</sequence>
<evidence type="ECO:0000313" key="1">
    <source>
        <dbReference type="EMBL" id="KAF2399567.1"/>
    </source>
</evidence>
<name>A0A6G1HUQ3_9PEZI</name>
<protein>
    <submittedName>
        <fullName evidence="1">Endo-1,4-beta-xylanase</fullName>
    </submittedName>
</protein>
<keyword evidence="1" id="KW-0119">Carbohydrate metabolism</keyword>
<dbReference type="Proteomes" id="UP000799640">
    <property type="component" value="Unassembled WGS sequence"/>
</dbReference>
<keyword evidence="1" id="KW-0378">Hydrolase</keyword>
<feature type="non-terminal residue" evidence="1">
    <location>
        <position position="1"/>
    </location>
</feature>
<dbReference type="GO" id="GO:0016798">
    <property type="term" value="F:hydrolase activity, acting on glycosyl bonds"/>
    <property type="evidence" value="ECO:0007669"/>
    <property type="project" value="UniProtKB-KW"/>
</dbReference>
<proteinExistence type="predicted"/>
<accession>A0A6G1HUQ3</accession>
<dbReference type="OrthoDB" id="19657at2759"/>
<organism evidence="1 2">
    <name type="scientific">Trichodelitschia bisporula</name>
    <dbReference type="NCBI Taxonomy" id="703511"/>
    <lineage>
        <taxon>Eukaryota</taxon>
        <taxon>Fungi</taxon>
        <taxon>Dikarya</taxon>
        <taxon>Ascomycota</taxon>
        <taxon>Pezizomycotina</taxon>
        <taxon>Dothideomycetes</taxon>
        <taxon>Dothideomycetes incertae sedis</taxon>
        <taxon>Phaeotrichales</taxon>
        <taxon>Phaeotrichaceae</taxon>
        <taxon>Trichodelitschia</taxon>
    </lineage>
</organism>
<dbReference type="Gene3D" id="2.115.10.20">
    <property type="entry name" value="Glycosyl hydrolase domain, family 43"/>
    <property type="match status" value="1"/>
</dbReference>
<dbReference type="EMBL" id="ML996697">
    <property type="protein sequence ID" value="KAF2399567.1"/>
    <property type="molecule type" value="Genomic_DNA"/>
</dbReference>
<dbReference type="CDD" id="cd08983">
    <property type="entry name" value="GH43_Bt3655-like"/>
    <property type="match status" value="1"/>
</dbReference>
<dbReference type="AlphaFoldDB" id="A0A6G1HUQ3"/>
<evidence type="ECO:0000313" key="2">
    <source>
        <dbReference type="Proteomes" id="UP000799640"/>
    </source>
</evidence>
<dbReference type="InterPro" id="IPR050727">
    <property type="entry name" value="GH43_arabinanases"/>
</dbReference>
<dbReference type="PANTHER" id="PTHR43301">
    <property type="entry name" value="ARABINAN ENDO-1,5-ALPHA-L-ARABINOSIDASE"/>
    <property type="match status" value="1"/>
</dbReference>
<reference evidence="1" key="1">
    <citation type="journal article" date="2020" name="Stud. Mycol.">
        <title>101 Dothideomycetes genomes: a test case for predicting lifestyles and emergence of pathogens.</title>
        <authorList>
            <person name="Haridas S."/>
            <person name="Albert R."/>
            <person name="Binder M."/>
            <person name="Bloem J."/>
            <person name="Labutti K."/>
            <person name="Salamov A."/>
            <person name="Andreopoulos B."/>
            <person name="Baker S."/>
            <person name="Barry K."/>
            <person name="Bills G."/>
            <person name="Bluhm B."/>
            <person name="Cannon C."/>
            <person name="Castanera R."/>
            <person name="Culley D."/>
            <person name="Daum C."/>
            <person name="Ezra D."/>
            <person name="Gonzalez J."/>
            <person name="Henrissat B."/>
            <person name="Kuo A."/>
            <person name="Liang C."/>
            <person name="Lipzen A."/>
            <person name="Lutzoni F."/>
            <person name="Magnuson J."/>
            <person name="Mondo S."/>
            <person name="Nolan M."/>
            <person name="Ohm R."/>
            <person name="Pangilinan J."/>
            <person name="Park H.-J."/>
            <person name="Ramirez L."/>
            <person name="Alfaro M."/>
            <person name="Sun H."/>
            <person name="Tritt A."/>
            <person name="Yoshinaga Y."/>
            <person name="Zwiers L.-H."/>
            <person name="Turgeon B."/>
            <person name="Goodwin S."/>
            <person name="Spatafora J."/>
            <person name="Crous P."/>
            <person name="Grigoriev I."/>
        </authorList>
    </citation>
    <scope>NUCLEOTIDE SEQUENCE</scope>
    <source>
        <strain evidence="1">CBS 262.69</strain>
    </source>
</reference>
<dbReference type="PANTHER" id="PTHR43301:SF3">
    <property type="entry name" value="ARABINAN ENDO-1,5-ALPHA-L-ARABINOSIDASE A-RELATED"/>
    <property type="match status" value="1"/>
</dbReference>
<keyword evidence="1" id="KW-0624">Polysaccharide degradation</keyword>
<keyword evidence="1" id="KW-0326">Glycosidase</keyword>
<keyword evidence="1" id="KW-0858">Xylan degradation</keyword>
<dbReference type="SUPFAM" id="SSF75005">
    <property type="entry name" value="Arabinanase/levansucrase/invertase"/>
    <property type="match status" value="1"/>
</dbReference>
<dbReference type="GO" id="GO:0045493">
    <property type="term" value="P:xylan catabolic process"/>
    <property type="evidence" value="ECO:0007669"/>
    <property type="project" value="UniProtKB-KW"/>
</dbReference>
<keyword evidence="2" id="KW-1185">Reference proteome</keyword>
<gene>
    <name evidence="1" type="ORF">EJ06DRAFT_478693</name>
</gene>
<dbReference type="InterPro" id="IPR023296">
    <property type="entry name" value="Glyco_hydro_beta-prop_sf"/>
</dbReference>